<protein>
    <recommendedName>
        <fullName evidence="4">Organ-specific protein P4</fullName>
    </recommendedName>
</protein>
<dbReference type="EMBL" id="SDMP01000007">
    <property type="protein sequence ID" value="RYR49787.1"/>
    <property type="molecule type" value="Genomic_DNA"/>
</dbReference>
<organism evidence="2 3">
    <name type="scientific">Arachis hypogaea</name>
    <name type="common">Peanut</name>
    <dbReference type="NCBI Taxonomy" id="3818"/>
    <lineage>
        <taxon>Eukaryota</taxon>
        <taxon>Viridiplantae</taxon>
        <taxon>Streptophyta</taxon>
        <taxon>Embryophyta</taxon>
        <taxon>Tracheophyta</taxon>
        <taxon>Spermatophyta</taxon>
        <taxon>Magnoliopsida</taxon>
        <taxon>eudicotyledons</taxon>
        <taxon>Gunneridae</taxon>
        <taxon>Pentapetalae</taxon>
        <taxon>rosids</taxon>
        <taxon>fabids</taxon>
        <taxon>Fabales</taxon>
        <taxon>Fabaceae</taxon>
        <taxon>Papilionoideae</taxon>
        <taxon>50 kb inversion clade</taxon>
        <taxon>dalbergioids sensu lato</taxon>
        <taxon>Dalbergieae</taxon>
        <taxon>Pterocarpus clade</taxon>
        <taxon>Arachis</taxon>
    </lineage>
</organism>
<dbReference type="Pfam" id="PF10950">
    <property type="entry name" value="Organ_specific"/>
    <property type="match status" value="1"/>
</dbReference>
<evidence type="ECO:0000256" key="1">
    <source>
        <dbReference type="SAM" id="SignalP"/>
    </source>
</evidence>
<evidence type="ECO:0008006" key="4">
    <source>
        <dbReference type="Google" id="ProtNLM"/>
    </source>
</evidence>
<feature type="signal peptide" evidence="1">
    <location>
        <begin position="1"/>
        <end position="25"/>
    </location>
</feature>
<feature type="chain" id="PRO_5019519956" description="Organ-specific protein P4" evidence="1">
    <location>
        <begin position="26"/>
        <end position="114"/>
    </location>
</feature>
<dbReference type="SMR" id="A0A445CFU7"/>
<keyword evidence="3" id="KW-1185">Reference proteome</keyword>
<accession>A0A445CFU7</accession>
<comment type="caution">
    <text evidence="2">The sequence shown here is derived from an EMBL/GenBank/DDBJ whole genome shotgun (WGS) entry which is preliminary data.</text>
</comment>
<sequence>MDMKSVVFALFLVIYLLQDANMICARKELGEYWKNMMMEQPMPESIKELIEDRGGLVSSESDGGKNRFTRDFDIKPNVILYHTATHHNHEPQFMMIQDQMVEQIKSTNDEKGLN</sequence>
<proteinExistence type="predicted"/>
<name>A0A445CFU7_ARAHY</name>
<dbReference type="InterPro" id="IPR024489">
    <property type="entry name" value="Organ_specific_prot"/>
</dbReference>
<dbReference type="Proteomes" id="UP000289738">
    <property type="component" value="Chromosome A07"/>
</dbReference>
<evidence type="ECO:0000313" key="3">
    <source>
        <dbReference type="Proteomes" id="UP000289738"/>
    </source>
</evidence>
<gene>
    <name evidence="2" type="ORF">Ahy_A07g036305</name>
</gene>
<evidence type="ECO:0000313" key="2">
    <source>
        <dbReference type="EMBL" id="RYR49787.1"/>
    </source>
</evidence>
<dbReference type="AlphaFoldDB" id="A0A445CFU7"/>
<dbReference type="Gramene" id="arahy.Tifrunner.gnm2.ann2.Ah07g242500.1">
    <property type="protein sequence ID" value="arahy.Tifrunner.gnm2.ann2.Ah07g242500.1-CDS"/>
    <property type="gene ID" value="arahy.Tifrunner.gnm2.ann2.Ah07g242500"/>
</dbReference>
<dbReference type="PANTHER" id="PTHR33731">
    <property type="entry name" value="PROTEIN, PUTATIVE-RELATED"/>
    <property type="match status" value="1"/>
</dbReference>
<dbReference type="PANTHER" id="PTHR33731:SF17">
    <property type="entry name" value="ORGAN-SPECIFIC PROTEIN P4-LIKE"/>
    <property type="match status" value="1"/>
</dbReference>
<dbReference type="OrthoDB" id="1734141at2759"/>
<reference evidence="2 3" key="1">
    <citation type="submission" date="2019-01" db="EMBL/GenBank/DDBJ databases">
        <title>Sequencing of cultivated peanut Arachis hypogaea provides insights into genome evolution and oil improvement.</title>
        <authorList>
            <person name="Chen X."/>
        </authorList>
    </citation>
    <scope>NUCLEOTIDE SEQUENCE [LARGE SCALE GENOMIC DNA]</scope>
    <source>
        <strain evidence="3">cv. Fuhuasheng</strain>
        <tissue evidence="2">Leaves</tissue>
    </source>
</reference>
<keyword evidence="1" id="KW-0732">Signal</keyword>